<feature type="compositionally biased region" description="Basic residues" evidence="7">
    <location>
        <begin position="16"/>
        <end position="28"/>
    </location>
</feature>
<dbReference type="InterPro" id="IPR004827">
    <property type="entry name" value="bZIP"/>
</dbReference>
<reference evidence="9 10" key="1">
    <citation type="submission" date="2018-06" db="EMBL/GenBank/DDBJ databases">
        <title>Genome Sequence of the Brown Rot Fungal Pathogen Monilinia fructigena.</title>
        <authorList>
            <person name="Landi L."/>
            <person name="De Miccolis Angelini R.M."/>
            <person name="Pollastro S."/>
            <person name="Abate D."/>
            <person name="Faretra F."/>
            <person name="Romanazzi G."/>
        </authorList>
    </citation>
    <scope>NUCLEOTIDE SEQUENCE [LARGE SCALE GENOMIC DNA]</scope>
    <source>
        <strain evidence="9 10">Mfrg269</strain>
    </source>
</reference>
<keyword evidence="2" id="KW-0805">Transcription regulation</keyword>
<feature type="domain" description="BZIP" evidence="8">
    <location>
        <begin position="234"/>
        <end position="294"/>
    </location>
</feature>
<protein>
    <recommendedName>
        <fullName evidence="8">BZIP domain-containing protein</fullName>
    </recommendedName>
</protein>
<keyword evidence="5" id="KW-0539">Nucleus</keyword>
<keyword evidence="6" id="KW-0175">Coiled coil</keyword>
<keyword evidence="3" id="KW-0238">DNA-binding</keyword>
<keyword evidence="4" id="KW-0804">Transcription</keyword>
<dbReference type="InterPro" id="IPR046347">
    <property type="entry name" value="bZIP_sf"/>
</dbReference>
<organism evidence="9 10">
    <name type="scientific">Monilinia fructigena</name>
    <dbReference type="NCBI Taxonomy" id="38457"/>
    <lineage>
        <taxon>Eukaryota</taxon>
        <taxon>Fungi</taxon>
        <taxon>Dikarya</taxon>
        <taxon>Ascomycota</taxon>
        <taxon>Pezizomycotina</taxon>
        <taxon>Leotiomycetes</taxon>
        <taxon>Helotiales</taxon>
        <taxon>Sclerotiniaceae</taxon>
        <taxon>Monilinia</taxon>
    </lineage>
</organism>
<dbReference type="GO" id="GO:0001228">
    <property type="term" value="F:DNA-binding transcription activator activity, RNA polymerase II-specific"/>
    <property type="evidence" value="ECO:0007669"/>
    <property type="project" value="TreeGrafter"/>
</dbReference>
<evidence type="ECO:0000256" key="4">
    <source>
        <dbReference type="ARBA" id="ARBA00023163"/>
    </source>
</evidence>
<dbReference type="PROSITE" id="PS50217">
    <property type="entry name" value="BZIP"/>
    <property type="match status" value="1"/>
</dbReference>
<dbReference type="AlphaFoldDB" id="A0A395J997"/>
<dbReference type="Gene3D" id="1.20.5.170">
    <property type="match status" value="1"/>
</dbReference>
<dbReference type="CDD" id="cd12193">
    <property type="entry name" value="bZIP_GCN4"/>
    <property type="match status" value="1"/>
</dbReference>
<dbReference type="SMART" id="SM00338">
    <property type="entry name" value="BRLZ"/>
    <property type="match status" value="1"/>
</dbReference>
<dbReference type="GO" id="GO:0000977">
    <property type="term" value="F:RNA polymerase II transcription regulatory region sequence-specific DNA binding"/>
    <property type="evidence" value="ECO:0007669"/>
    <property type="project" value="TreeGrafter"/>
</dbReference>
<gene>
    <name evidence="9" type="ORF">DID88_008053</name>
</gene>
<dbReference type="Proteomes" id="UP000249056">
    <property type="component" value="Unassembled WGS sequence"/>
</dbReference>
<evidence type="ECO:0000256" key="7">
    <source>
        <dbReference type="SAM" id="MobiDB-lite"/>
    </source>
</evidence>
<dbReference type="Pfam" id="PF07716">
    <property type="entry name" value="bZIP_2"/>
    <property type="match status" value="1"/>
</dbReference>
<sequence length="319" mass="36084">MDNSNVVDEMLCARQKRHPRVTKARKKTIQQCRSPLLQQQEPPVNASSDSTHHSYPTTSSTSSFNDLQLSPFWNHNSTQLFHEYDLGLHVNAQRSTTSVADTLFPVDAFTLQASQSPFQNSPDWWLPQTDPSFEFFAWNNPSIGENVSIDSSFPIAAGTSLGNDNFMSQSDVGSIDSMPQSHSFLDNQAHRGNNIHRSIFPSLSQPKATTSQTQSSPPSPPSPNIKTPKSSSDTMSRVEKRKLNTLAARRYRKKRVDQMSSLEAALKEVERERDALKVRVAKLEGETDILKSLLLWWFDYRFLNLIVIYHSFAKLMILI</sequence>
<evidence type="ECO:0000313" key="9">
    <source>
        <dbReference type="EMBL" id="RAL67289.1"/>
    </source>
</evidence>
<name>A0A395J997_9HELO</name>
<comment type="caution">
    <text evidence="9">The sequence shown here is derived from an EMBL/GenBank/DDBJ whole genome shotgun (WGS) entry which is preliminary data.</text>
</comment>
<comment type="subcellular location">
    <subcellularLocation>
        <location evidence="1">Nucleus</location>
    </subcellularLocation>
</comment>
<dbReference type="PANTHER" id="PTHR13044">
    <property type="entry name" value="ACTIVATING TRANSCRIPTION FACTOR ATF 4/5"/>
    <property type="match status" value="1"/>
</dbReference>
<evidence type="ECO:0000256" key="1">
    <source>
        <dbReference type="ARBA" id="ARBA00004123"/>
    </source>
</evidence>
<feature type="compositionally biased region" description="Low complexity" evidence="7">
    <location>
        <begin position="47"/>
        <end position="63"/>
    </location>
</feature>
<keyword evidence="10" id="KW-1185">Reference proteome</keyword>
<proteinExistence type="predicted"/>
<feature type="region of interest" description="Disordered" evidence="7">
    <location>
        <begin position="204"/>
        <end position="236"/>
    </location>
</feature>
<evidence type="ECO:0000256" key="3">
    <source>
        <dbReference type="ARBA" id="ARBA00023125"/>
    </source>
</evidence>
<evidence type="ECO:0000256" key="2">
    <source>
        <dbReference type="ARBA" id="ARBA00023015"/>
    </source>
</evidence>
<dbReference type="GO" id="GO:0005634">
    <property type="term" value="C:nucleus"/>
    <property type="evidence" value="ECO:0007669"/>
    <property type="project" value="UniProtKB-SubCell"/>
</dbReference>
<dbReference type="PANTHER" id="PTHR13044:SF38">
    <property type="entry name" value="BZIP DOMAIN-CONTAINING PROTEIN"/>
    <property type="match status" value="1"/>
</dbReference>
<dbReference type="SUPFAM" id="SSF57959">
    <property type="entry name" value="Leucine zipper domain"/>
    <property type="match status" value="1"/>
</dbReference>
<evidence type="ECO:0000256" key="6">
    <source>
        <dbReference type="SAM" id="Coils"/>
    </source>
</evidence>
<feature type="compositionally biased region" description="Low complexity" evidence="7">
    <location>
        <begin position="204"/>
        <end position="216"/>
    </location>
</feature>
<dbReference type="EMBL" id="QKRW01000004">
    <property type="protein sequence ID" value="RAL67289.1"/>
    <property type="molecule type" value="Genomic_DNA"/>
</dbReference>
<dbReference type="OrthoDB" id="2257100at2759"/>
<evidence type="ECO:0000259" key="8">
    <source>
        <dbReference type="PROSITE" id="PS50217"/>
    </source>
</evidence>
<accession>A0A395J997</accession>
<feature type="coiled-coil region" evidence="6">
    <location>
        <begin position="252"/>
        <end position="286"/>
    </location>
</feature>
<evidence type="ECO:0000313" key="10">
    <source>
        <dbReference type="Proteomes" id="UP000249056"/>
    </source>
</evidence>
<evidence type="ECO:0000256" key="5">
    <source>
        <dbReference type="ARBA" id="ARBA00023242"/>
    </source>
</evidence>
<feature type="compositionally biased region" description="Polar residues" evidence="7">
    <location>
        <begin position="29"/>
        <end position="46"/>
    </location>
</feature>
<feature type="region of interest" description="Disordered" evidence="7">
    <location>
        <begin position="16"/>
        <end position="63"/>
    </location>
</feature>